<reference evidence="1 2" key="1">
    <citation type="submission" date="2016-11" db="EMBL/GenBank/DDBJ databases">
        <authorList>
            <person name="Jaros S."/>
            <person name="Januszkiewicz K."/>
            <person name="Wedrychowicz H."/>
        </authorList>
    </citation>
    <scope>NUCLEOTIDE SEQUENCE [LARGE SCALE GENOMIC DNA]</scope>
    <source>
        <strain evidence="1 2">DSM 25479</strain>
    </source>
</reference>
<dbReference type="RefSeq" id="WP_073180309.1">
    <property type="nucleotide sequence ID" value="NZ_FQYI01000008.1"/>
</dbReference>
<dbReference type="AlphaFoldDB" id="A0A1M6GAL2"/>
<protein>
    <submittedName>
        <fullName evidence="1">Uncharacterized protein</fullName>
    </submittedName>
</protein>
<keyword evidence="2" id="KW-1185">Reference proteome</keyword>
<evidence type="ECO:0000313" key="1">
    <source>
        <dbReference type="EMBL" id="SHJ06968.1"/>
    </source>
</evidence>
<dbReference type="OrthoDB" id="9867652at2"/>
<dbReference type="Proteomes" id="UP000184335">
    <property type="component" value="Unassembled WGS sequence"/>
</dbReference>
<dbReference type="STRING" id="1118202.SAMN05443429_108118"/>
<sequence>MTTNELSKMTAIEFLRKEGKHISIDVLDYIDDNDIYPYRGTKTTYQWFETTLDLDFDEFYFEADISVSFDCVAWHHPGGLYEPEEHEIDFQDIDAEVRITTCMKYDDESEEMKDYNLSFEERLQVRDYLENNIWLN</sequence>
<proteinExistence type="predicted"/>
<gene>
    <name evidence="1" type="ORF">SAMN05443429_108118</name>
</gene>
<evidence type="ECO:0000313" key="2">
    <source>
        <dbReference type="Proteomes" id="UP000184335"/>
    </source>
</evidence>
<accession>A0A1M6GAL2</accession>
<dbReference type="EMBL" id="FQYI01000008">
    <property type="protein sequence ID" value="SHJ06968.1"/>
    <property type="molecule type" value="Genomic_DNA"/>
</dbReference>
<name>A0A1M6GAL2_9FLAO</name>
<organism evidence="1 2">
    <name type="scientific">Cruoricaptor ignavus</name>
    <dbReference type="NCBI Taxonomy" id="1118202"/>
    <lineage>
        <taxon>Bacteria</taxon>
        <taxon>Pseudomonadati</taxon>
        <taxon>Bacteroidota</taxon>
        <taxon>Flavobacteriia</taxon>
        <taxon>Flavobacteriales</taxon>
        <taxon>Weeksellaceae</taxon>
        <taxon>Cruoricaptor</taxon>
    </lineage>
</organism>